<protein>
    <submittedName>
        <fullName evidence="1">Uncharacterized protein</fullName>
    </submittedName>
</protein>
<reference evidence="1 2" key="1">
    <citation type="submission" date="2016-02" db="EMBL/GenBank/DDBJ databases">
        <title>Genome analysis of coral dinoflagellate symbionts highlights evolutionary adaptations to a symbiotic lifestyle.</title>
        <authorList>
            <person name="Aranda M."/>
            <person name="Li Y."/>
            <person name="Liew Y.J."/>
            <person name="Baumgarten S."/>
            <person name="Simakov O."/>
            <person name="Wilson M."/>
            <person name="Piel J."/>
            <person name="Ashoor H."/>
            <person name="Bougouffa S."/>
            <person name="Bajic V.B."/>
            <person name="Ryu T."/>
            <person name="Ravasi T."/>
            <person name="Bayer T."/>
            <person name="Micklem G."/>
            <person name="Kim H."/>
            <person name="Bhak J."/>
            <person name="Lajeunesse T.C."/>
            <person name="Voolstra C.R."/>
        </authorList>
    </citation>
    <scope>NUCLEOTIDE SEQUENCE [LARGE SCALE GENOMIC DNA]</scope>
    <source>
        <strain evidence="1 2">CCMP2467</strain>
    </source>
</reference>
<evidence type="ECO:0000313" key="2">
    <source>
        <dbReference type="Proteomes" id="UP000186817"/>
    </source>
</evidence>
<dbReference type="EMBL" id="LSRX01000285">
    <property type="protein sequence ID" value="OLQ01653.1"/>
    <property type="molecule type" value="Genomic_DNA"/>
</dbReference>
<comment type="caution">
    <text evidence="1">The sequence shown here is derived from an EMBL/GenBank/DDBJ whole genome shotgun (WGS) entry which is preliminary data.</text>
</comment>
<evidence type="ECO:0000313" key="1">
    <source>
        <dbReference type="EMBL" id="OLQ01653.1"/>
    </source>
</evidence>
<dbReference type="OrthoDB" id="10276452at2759"/>
<proteinExistence type="predicted"/>
<name>A0A1Q9E2M8_SYMMI</name>
<gene>
    <name evidence="1" type="ORF">AK812_SmicGene15570</name>
</gene>
<accession>A0A1Q9E2M8</accession>
<organism evidence="1 2">
    <name type="scientific">Symbiodinium microadriaticum</name>
    <name type="common">Dinoflagellate</name>
    <name type="synonym">Zooxanthella microadriatica</name>
    <dbReference type="NCBI Taxonomy" id="2951"/>
    <lineage>
        <taxon>Eukaryota</taxon>
        <taxon>Sar</taxon>
        <taxon>Alveolata</taxon>
        <taxon>Dinophyceae</taxon>
        <taxon>Suessiales</taxon>
        <taxon>Symbiodiniaceae</taxon>
        <taxon>Symbiodinium</taxon>
    </lineage>
</organism>
<sequence>MIEGGYWQQAHAATATKQKHEASRADMQVHDKKAPPQAACYGLAAFALIALRSRWESFAAWPWLTLRQLLASRLAVLSGNCSVPVRGTQVPTDQSTVTTLYVHVEVRVRGRKLAEHGDPGSAKWQTTPARVEVDVEHLVETIRQKFAPWDPQPAVSRPKSIRGFKSIAAELTPYEAHVAYGVRHLESALHHGL</sequence>
<dbReference type="AlphaFoldDB" id="A0A1Q9E2M8"/>
<keyword evidence="2" id="KW-1185">Reference proteome</keyword>
<dbReference type="Proteomes" id="UP000186817">
    <property type="component" value="Unassembled WGS sequence"/>
</dbReference>